<evidence type="ECO:0000313" key="3">
    <source>
        <dbReference type="EMBL" id="MDN5200953.1"/>
    </source>
</evidence>
<reference evidence="3" key="1">
    <citation type="submission" date="2023-06" db="EMBL/GenBank/DDBJ databases">
        <title>Genomic of Parafulvivirga corallium.</title>
        <authorList>
            <person name="Wang G."/>
        </authorList>
    </citation>
    <scope>NUCLEOTIDE SEQUENCE</scope>
    <source>
        <strain evidence="3">BMA10</strain>
    </source>
</reference>
<keyword evidence="1" id="KW-0175">Coiled coil</keyword>
<feature type="transmembrane region" description="Helical" evidence="2">
    <location>
        <begin position="161"/>
        <end position="182"/>
    </location>
</feature>
<evidence type="ECO:0000313" key="4">
    <source>
        <dbReference type="Proteomes" id="UP001172082"/>
    </source>
</evidence>
<comment type="caution">
    <text evidence="3">The sequence shown here is derived from an EMBL/GenBank/DDBJ whole genome shotgun (WGS) entry which is preliminary data.</text>
</comment>
<feature type="coiled-coil region" evidence="1">
    <location>
        <begin position="109"/>
        <end position="157"/>
    </location>
</feature>
<keyword evidence="2" id="KW-0812">Transmembrane</keyword>
<evidence type="ECO:0000256" key="2">
    <source>
        <dbReference type="SAM" id="Phobius"/>
    </source>
</evidence>
<feature type="transmembrane region" description="Helical" evidence="2">
    <location>
        <begin position="194"/>
        <end position="211"/>
    </location>
</feature>
<evidence type="ECO:0000256" key="1">
    <source>
        <dbReference type="SAM" id="Coils"/>
    </source>
</evidence>
<protein>
    <submittedName>
        <fullName evidence="3">Uncharacterized protein</fullName>
    </submittedName>
</protein>
<keyword evidence="2" id="KW-0472">Membrane</keyword>
<dbReference type="RefSeq" id="WP_346750983.1">
    <property type="nucleotide sequence ID" value="NZ_JAUJEA010000002.1"/>
</dbReference>
<proteinExistence type="predicted"/>
<accession>A0ABT8KKJ1</accession>
<sequence length="235" mass="27890">MQEAIQKFEALLRRVKKLHYGDVKLFEVEKKEAVMLIGHFLAEKKSYQKDVEEIVVPENGNANKKTENLWIEKQQEFIGLLKLVIKDLKIREKKEIGKSQNSDIADEYRKEIERIKNDAEKDLMLAKNNYNYLKRKYNLLEYNYKQLKREHNEAIGRKRLWTIYAFMIIIFGTAILIFDAFVEWPWFDLHDRNLYLKITSILFVAALLLYVPMRKNRFIFLAILLLGGIGALAFL</sequence>
<organism evidence="3 4">
    <name type="scientific">Splendidivirga corallicola</name>
    <dbReference type="NCBI Taxonomy" id="3051826"/>
    <lineage>
        <taxon>Bacteria</taxon>
        <taxon>Pseudomonadati</taxon>
        <taxon>Bacteroidota</taxon>
        <taxon>Cytophagia</taxon>
        <taxon>Cytophagales</taxon>
        <taxon>Splendidivirgaceae</taxon>
        <taxon>Splendidivirga</taxon>
    </lineage>
</organism>
<name>A0ABT8KKJ1_9BACT</name>
<keyword evidence="4" id="KW-1185">Reference proteome</keyword>
<dbReference type="EMBL" id="JAUJEA010000002">
    <property type="protein sequence ID" value="MDN5200953.1"/>
    <property type="molecule type" value="Genomic_DNA"/>
</dbReference>
<feature type="transmembrane region" description="Helical" evidence="2">
    <location>
        <begin position="218"/>
        <end position="234"/>
    </location>
</feature>
<dbReference type="Proteomes" id="UP001172082">
    <property type="component" value="Unassembled WGS sequence"/>
</dbReference>
<gene>
    <name evidence="3" type="ORF">QQ008_06265</name>
</gene>
<keyword evidence="2" id="KW-1133">Transmembrane helix</keyword>